<evidence type="ECO:0000256" key="2">
    <source>
        <dbReference type="ARBA" id="ARBA00023277"/>
    </source>
</evidence>
<dbReference type="GO" id="GO:0016161">
    <property type="term" value="F:beta-amylase activity"/>
    <property type="evidence" value="ECO:0007669"/>
    <property type="project" value="UniProtKB-EC"/>
</dbReference>
<sequence>MAIASPSAPSFSTFSFSCTSRAGSNQIRLFPKRFGLKPSHRVMTRLDVINAASDGELKYDLHHGQRNRRRKGALPVYVTLPADAVGPTAQTVRRRKALAQSFRALAAAGVEGVVMEVWWGLVEREFPRIYLWEGYLEIVLMARRFGLKVRAVMAFHQFGSGPDDPFWIPLPSWVLKEIEKDPNVTYSYRFGERNMEYLSLGYDILPILHGRSPIQAYTDFMRNFRDTFRSFLGSIITGIQVGLGPGGELRYPSFLGEFHFYDKYMLAYLNACAQDIGVREWSNHGPIGDINFTQNPEKSEFSETEGPWKSPYGEFFPKWYSEMLLLHGERICRAAETIFRGNEVNISGKVAAVSELLTYGSIRDGLLPIARMFGKYDFTISCSCFDLQYAEDFLKQLMFVANICDVPLEGENSSINLNDESFKQVIKMSKLCSDGGVIRSFSYNFVRMDRNLFEYRNWVRFTGFVRQMSVVNIFRSKLGFGGGCESTLSSTAAAAFGGAVLAY</sequence>
<evidence type="ECO:0000256" key="3">
    <source>
        <dbReference type="ARBA" id="ARBA00023326"/>
    </source>
</evidence>
<evidence type="ECO:0000256" key="4">
    <source>
        <dbReference type="PIRSR" id="PIRSR601554-1"/>
    </source>
</evidence>
<dbReference type="SUPFAM" id="SSF51445">
    <property type="entry name" value="(Trans)glycosidases"/>
    <property type="match status" value="1"/>
</dbReference>
<accession>A0ABD3S0A8</accession>
<dbReference type="InterPro" id="IPR017853">
    <property type="entry name" value="GH"/>
</dbReference>
<keyword evidence="5" id="KW-0326">Glycosidase</keyword>
<evidence type="ECO:0000256" key="5">
    <source>
        <dbReference type="RuleBase" id="RU000509"/>
    </source>
</evidence>
<dbReference type="Gene3D" id="3.20.20.80">
    <property type="entry name" value="Glycosidases"/>
    <property type="match status" value="1"/>
</dbReference>
<dbReference type="PRINTS" id="PR00750">
    <property type="entry name" value="BETAAMYLASE"/>
</dbReference>
<feature type="active site" description="Proton acceptor" evidence="4">
    <location>
        <position position="411"/>
    </location>
</feature>
<proteinExistence type="inferred from homology"/>
<dbReference type="PANTHER" id="PTHR31352">
    <property type="entry name" value="BETA-AMYLASE 1, CHLOROPLASTIC"/>
    <property type="match status" value="1"/>
</dbReference>
<dbReference type="Proteomes" id="UP001634393">
    <property type="component" value="Unassembled WGS sequence"/>
</dbReference>
<comment type="similarity">
    <text evidence="1 5">Belongs to the glycosyl hydrolase 14 family.</text>
</comment>
<dbReference type="GO" id="GO:0000272">
    <property type="term" value="P:polysaccharide catabolic process"/>
    <property type="evidence" value="ECO:0007669"/>
    <property type="project" value="UniProtKB-KW"/>
</dbReference>
<feature type="active site" description="Proton donor" evidence="4">
    <location>
        <position position="248"/>
    </location>
</feature>
<keyword evidence="5" id="KW-0378">Hydrolase</keyword>
<dbReference type="Pfam" id="PF01373">
    <property type="entry name" value="Glyco_hydro_14"/>
    <property type="match status" value="1"/>
</dbReference>
<comment type="caution">
    <text evidence="6">The sequence shown here is derived from an EMBL/GenBank/DDBJ whole genome shotgun (WGS) entry which is preliminary data.</text>
</comment>
<keyword evidence="2 5" id="KW-0119">Carbohydrate metabolism</keyword>
<evidence type="ECO:0000256" key="1">
    <source>
        <dbReference type="ARBA" id="ARBA00005652"/>
    </source>
</evidence>
<name>A0ABD3S0A8_9LAMI</name>
<comment type="catalytic activity">
    <reaction evidence="5">
        <text>Hydrolysis of (1-&gt;4)-alpha-D-glucosidic linkages in polysaccharides so as to remove successive maltose units from the non-reducing ends of the chains.</text>
        <dbReference type="EC" id="3.2.1.2"/>
    </reaction>
</comment>
<reference evidence="6 7" key="1">
    <citation type="submission" date="2024-12" db="EMBL/GenBank/DDBJ databases">
        <title>The unique morphological basis and parallel evolutionary history of personate flowers in Penstemon.</title>
        <authorList>
            <person name="Depatie T.H."/>
            <person name="Wessinger C.A."/>
        </authorList>
    </citation>
    <scope>NUCLEOTIDE SEQUENCE [LARGE SCALE GENOMIC DNA]</scope>
    <source>
        <strain evidence="6">WTNN_2</strain>
        <tissue evidence="6">Leaf</tissue>
    </source>
</reference>
<keyword evidence="3 5" id="KW-0624">Polysaccharide degradation</keyword>
<evidence type="ECO:0000313" key="6">
    <source>
        <dbReference type="EMBL" id="KAL3817896.1"/>
    </source>
</evidence>
<dbReference type="PANTHER" id="PTHR31352:SF7">
    <property type="entry name" value="BETA-AMYLASE"/>
    <property type="match status" value="1"/>
</dbReference>
<organism evidence="6 7">
    <name type="scientific">Penstemon smallii</name>
    <dbReference type="NCBI Taxonomy" id="265156"/>
    <lineage>
        <taxon>Eukaryota</taxon>
        <taxon>Viridiplantae</taxon>
        <taxon>Streptophyta</taxon>
        <taxon>Embryophyta</taxon>
        <taxon>Tracheophyta</taxon>
        <taxon>Spermatophyta</taxon>
        <taxon>Magnoliopsida</taxon>
        <taxon>eudicotyledons</taxon>
        <taxon>Gunneridae</taxon>
        <taxon>Pentapetalae</taxon>
        <taxon>asterids</taxon>
        <taxon>lamiids</taxon>
        <taxon>Lamiales</taxon>
        <taxon>Plantaginaceae</taxon>
        <taxon>Cheloneae</taxon>
        <taxon>Penstemon</taxon>
    </lineage>
</organism>
<gene>
    <name evidence="6" type="ORF">ACJIZ3_003801</name>
</gene>
<dbReference type="EMBL" id="JBJXBP010000007">
    <property type="protein sequence ID" value="KAL3817896.1"/>
    <property type="molecule type" value="Genomic_DNA"/>
</dbReference>
<evidence type="ECO:0000313" key="7">
    <source>
        <dbReference type="Proteomes" id="UP001634393"/>
    </source>
</evidence>
<protein>
    <recommendedName>
        <fullName evidence="5">Beta-amylase</fullName>
        <ecNumber evidence="5">3.2.1.2</ecNumber>
    </recommendedName>
</protein>
<dbReference type="InterPro" id="IPR001554">
    <property type="entry name" value="Glyco_hydro_14"/>
</dbReference>
<dbReference type="AlphaFoldDB" id="A0ABD3S0A8"/>
<dbReference type="EC" id="3.2.1.2" evidence="5"/>
<keyword evidence="7" id="KW-1185">Reference proteome</keyword>